<dbReference type="Pfam" id="PF00571">
    <property type="entry name" value="CBS"/>
    <property type="match status" value="2"/>
</dbReference>
<accession>A0A6P2C3D1</accession>
<dbReference type="AlphaFoldDB" id="A0A6P2C3D1"/>
<proteinExistence type="predicted"/>
<dbReference type="PROSITE" id="PS51371">
    <property type="entry name" value="CBS"/>
    <property type="match status" value="2"/>
</dbReference>
<evidence type="ECO:0000313" key="5">
    <source>
        <dbReference type="Proteomes" id="UP000460272"/>
    </source>
</evidence>
<keyword evidence="1 2" id="KW-0129">CBS domain</keyword>
<evidence type="ECO:0000256" key="1">
    <source>
        <dbReference type="ARBA" id="ARBA00023122"/>
    </source>
</evidence>
<dbReference type="PANTHER" id="PTHR43080">
    <property type="entry name" value="CBS DOMAIN-CONTAINING PROTEIN CBSX3, MITOCHONDRIAL"/>
    <property type="match status" value="1"/>
</dbReference>
<dbReference type="PANTHER" id="PTHR43080:SF2">
    <property type="entry name" value="CBS DOMAIN-CONTAINING PROTEIN"/>
    <property type="match status" value="1"/>
</dbReference>
<feature type="domain" description="CBS" evidence="3">
    <location>
        <begin position="48"/>
        <end position="108"/>
    </location>
</feature>
<dbReference type="Proteomes" id="UP000460272">
    <property type="component" value="Unassembled WGS sequence"/>
</dbReference>
<protein>
    <submittedName>
        <fullName evidence="4">CBS domain-containing protein</fullName>
    </submittedName>
</protein>
<dbReference type="InterPro" id="IPR000644">
    <property type="entry name" value="CBS_dom"/>
</dbReference>
<sequence>MPHKRAPPWPGSVIEYLTMDGIPEGEQIMAEASAIHPTPPAATVADVMHPPVTTVEQNDHVAGAAYLMKRAGATALVVTQAQTREPVGIITEADISHLVADGKNPNDVRIYQLMTTRPTVVSTTTSIRDAARVMTSGRFRHLPVMGGPGLVGIVDITDICRALLDAPQAAQEPLPDR</sequence>
<evidence type="ECO:0000259" key="3">
    <source>
        <dbReference type="PROSITE" id="PS51371"/>
    </source>
</evidence>
<gene>
    <name evidence="4" type="ORF">EAS64_08680</name>
</gene>
<dbReference type="InterPro" id="IPR051257">
    <property type="entry name" value="Diverse_CBS-Domain"/>
</dbReference>
<evidence type="ECO:0000256" key="2">
    <source>
        <dbReference type="PROSITE-ProRule" id="PRU00703"/>
    </source>
</evidence>
<evidence type="ECO:0000313" key="4">
    <source>
        <dbReference type="EMBL" id="TVZ04731.1"/>
    </source>
</evidence>
<dbReference type="EMBL" id="RPFW01000002">
    <property type="protein sequence ID" value="TVZ04731.1"/>
    <property type="molecule type" value="Genomic_DNA"/>
</dbReference>
<comment type="caution">
    <text evidence="4">The sequence shown here is derived from an EMBL/GenBank/DDBJ whole genome shotgun (WGS) entry which is preliminary data.</text>
</comment>
<dbReference type="OrthoDB" id="9789996at2"/>
<dbReference type="SUPFAM" id="SSF54631">
    <property type="entry name" value="CBS-domain pair"/>
    <property type="match status" value="1"/>
</dbReference>
<keyword evidence="5" id="KW-1185">Reference proteome</keyword>
<dbReference type="InterPro" id="IPR046342">
    <property type="entry name" value="CBS_dom_sf"/>
</dbReference>
<reference evidence="4 5" key="1">
    <citation type="submission" date="2018-11" db="EMBL/GenBank/DDBJ databases">
        <title>Trebonia kvetii gen.nov., sp.nov., a novel acidophilic actinobacterium, and proposal of the new actinobacterial family Treboniaceae fam. nov.</title>
        <authorList>
            <person name="Rapoport D."/>
            <person name="Sagova-Mareckova M."/>
            <person name="Sedlacek I."/>
            <person name="Provaznik J."/>
            <person name="Kralova S."/>
            <person name="Pavlinic D."/>
            <person name="Benes V."/>
            <person name="Kopecky J."/>
        </authorList>
    </citation>
    <scope>NUCLEOTIDE SEQUENCE [LARGE SCALE GENOMIC DNA]</scope>
    <source>
        <strain evidence="4 5">15Tr583</strain>
    </source>
</reference>
<dbReference type="Gene3D" id="3.10.580.10">
    <property type="entry name" value="CBS-domain"/>
    <property type="match status" value="1"/>
</dbReference>
<dbReference type="SMART" id="SM00116">
    <property type="entry name" value="CBS"/>
    <property type="match status" value="2"/>
</dbReference>
<name>A0A6P2C3D1_9ACTN</name>
<feature type="domain" description="CBS" evidence="3">
    <location>
        <begin position="114"/>
        <end position="170"/>
    </location>
</feature>
<organism evidence="4 5">
    <name type="scientific">Trebonia kvetii</name>
    <dbReference type="NCBI Taxonomy" id="2480626"/>
    <lineage>
        <taxon>Bacteria</taxon>
        <taxon>Bacillati</taxon>
        <taxon>Actinomycetota</taxon>
        <taxon>Actinomycetes</taxon>
        <taxon>Streptosporangiales</taxon>
        <taxon>Treboniaceae</taxon>
        <taxon>Trebonia</taxon>
    </lineage>
</organism>